<comment type="caution">
    <text evidence="1">The sequence shown here is derived from an EMBL/GenBank/DDBJ whole genome shotgun (WGS) entry which is preliminary data.</text>
</comment>
<dbReference type="AlphaFoldDB" id="L8PCE4"/>
<dbReference type="Proteomes" id="UP000011205">
    <property type="component" value="Unassembled WGS sequence"/>
</dbReference>
<sequence length="31" mass="3779">MSACTKSATPSEFHQWMFRDFWRHLKSRHGL</sequence>
<accession>L8PCE4</accession>
<name>L8PCE4_STRVR</name>
<evidence type="ECO:0000313" key="2">
    <source>
        <dbReference type="Proteomes" id="UP000011205"/>
    </source>
</evidence>
<proteinExistence type="predicted"/>
<reference evidence="1 2" key="1">
    <citation type="journal article" date="2013" name="Genome Announc.">
        <title>Draft Genome Sequence of Streptomyces viridochromogenes Strain Tu57, Producer of Avilamycin.</title>
        <authorList>
            <person name="Gruning B.A."/>
            <person name="Erxleben A."/>
            <person name="Hahnlein A."/>
            <person name="Gunther S."/>
        </authorList>
    </citation>
    <scope>NUCLEOTIDE SEQUENCE [LARGE SCALE GENOMIC DNA]</scope>
    <source>
        <strain evidence="1 2">Tue57</strain>
    </source>
</reference>
<protein>
    <submittedName>
        <fullName evidence="1">Putative membrane protein</fullName>
    </submittedName>
</protein>
<dbReference type="EMBL" id="AMLP01000188">
    <property type="protein sequence ID" value="ELS52992.1"/>
    <property type="molecule type" value="Genomic_DNA"/>
</dbReference>
<gene>
    <name evidence="1" type="ORF">STVIR_6048</name>
</gene>
<organism evidence="1 2">
    <name type="scientific">Streptomyces viridochromogenes Tue57</name>
    <dbReference type="NCBI Taxonomy" id="1160705"/>
    <lineage>
        <taxon>Bacteria</taxon>
        <taxon>Bacillati</taxon>
        <taxon>Actinomycetota</taxon>
        <taxon>Actinomycetes</taxon>
        <taxon>Kitasatosporales</taxon>
        <taxon>Streptomycetaceae</taxon>
        <taxon>Streptomyces</taxon>
    </lineage>
</organism>
<evidence type="ECO:0000313" key="1">
    <source>
        <dbReference type="EMBL" id="ELS52992.1"/>
    </source>
</evidence>